<organism evidence="5 6">
    <name type="scientific">Albibacterium profundi</name>
    <dbReference type="NCBI Taxonomy" id="3134906"/>
    <lineage>
        <taxon>Bacteria</taxon>
        <taxon>Pseudomonadati</taxon>
        <taxon>Bacteroidota</taxon>
        <taxon>Sphingobacteriia</taxon>
        <taxon>Sphingobacteriales</taxon>
        <taxon>Sphingobacteriaceae</taxon>
        <taxon>Albibacterium</taxon>
    </lineage>
</organism>
<accession>A0ABV5CDV6</accession>
<dbReference type="Proteomes" id="UP001580928">
    <property type="component" value="Unassembled WGS sequence"/>
</dbReference>
<dbReference type="Pfam" id="PF01253">
    <property type="entry name" value="SUI1"/>
    <property type="match status" value="1"/>
</dbReference>
<dbReference type="Gene3D" id="3.30.780.10">
    <property type="entry name" value="SUI1-like domain"/>
    <property type="match status" value="1"/>
</dbReference>
<gene>
    <name evidence="5" type="ORF">WKR92_07460</name>
</gene>
<dbReference type="InterPro" id="IPR050318">
    <property type="entry name" value="DENR/SUI1_TIF"/>
</dbReference>
<evidence type="ECO:0000256" key="1">
    <source>
        <dbReference type="ARBA" id="ARBA00005422"/>
    </source>
</evidence>
<evidence type="ECO:0000259" key="4">
    <source>
        <dbReference type="PROSITE" id="PS50296"/>
    </source>
</evidence>
<sequence>MAKGKKKQYTGVVYSTDPSYEYEEEINEVAETLAPRQQNLRVMLDKKQRGGKAVTLVTGFVGNGNDLDALGKSLKQKCGVGGTVKEGVILIQGDFRKRVLELLHAQGYQAKQSGG</sequence>
<reference evidence="5 6" key="1">
    <citation type="submission" date="2024-04" db="EMBL/GenBank/DDBJ databases">
        <title>Albibacterium profundi sp. nov., isolated from sediment of the Challenger Deep of Mariana Trench.</title>
        <authorList>
            <person name="Wang Y."/>
        </authorList>
    </citation>
    <scope>NUCLEOTIDE SEQUENCE [LARGE SCALE GENOMIC DNA]</scope>
    <source>
        <strain evidence="5 6">RHL897</strain>
    </source>
</reference>
<evidence type="ECO:0000256" key="2">
    <source>
        <dbReference type="ARBA" id="ARBA00022845"/>
    </source>
</evidence>
<proteinExistence type="inferred from homology"/>
<keyword evidence="2" id="KW-0810">Translation regulation</keyword>
<comment type="similarity">
    <text evidence="1">Belongs to the SUI1 family.</text>
</comment>
<keyword evidence="6" id="KW-1185">Reference proteome</keyword>
<dbReference type="InterPro" id="IPR001950">
    <property type="entry name" value="SUI1"/>
</dbReference>
<dbReference type="SUPFAM" id="SSF55159">
    <property type="entry name" value="eIF1-like"/>
    <property type="match status" value="1"/>
</dbReference>
<evidence type="ECO:0000313" key="5">
    <source>
        <dbReference type="EMBL" id="MFB5945666.1"/>
    </source>
</evidence>
<dbReference type="InterPro" id="IPR005872">
    <property type="entry name" value="SUI1_arc_bac"/>
</dbReference>
<evidence type="ECO:0000256" key="3">
    <source>
        <dbReference type="ARBA" id="ARBA00022917"/>
    </source>
</evidence>
<dbReference type="GO" id="GO:0003743">
    <property type="term" value="F:translation initiation factor activity"/>
    <property type="evidence" value="ECO:0007669"/>
    <property type="project" value="UniProtKB-KW"/>
</dbReference>
<comment type="caution">
    <text evidence="5">The sequence shown here is derived from an EMBL/GenBank/DDBJ whole genome shotgun (WGS) entry which is preliminary data.</text>
</comment>
<protein>
    <submittedName>
        <fullName evidence="5">Translation initiation factor</fullName>
    </submittedName>
</protein>
<dbReference type="PANTHER" id="PTHR12789:SF0">
    <property type="entry name" value="DENSITY-REGULATED PROTEIN"/>
    <property type="match status" value="1"/>
</dbReference>
<dbReference type="PROSITE" id="PS50296">
    <property type="entry name" value="SUI1"/>
    <property type="match status" value="1"/>
</dbReference>
<feature type="domain" description="SUI1" evidence="4">
    <location>
        <begin position="41"/>
        <end position="107"/>
    </location>
</feature>
<keyword evidence="3" id="KW-0648">Protein biosynthesis</keyword>
<name>A0ABV5CDV6_9SPHI</name>
<dbReference type="RefSeq" id="WP_375557200.1">
    <property type="nucleotide sequence ID" value="NZ_JBBVGT010000002.1"/>
</dbReference>
<evidence type="ECO:0000313" key="6">
    <source>
        <dbReference type="Proteomes" id="UP001580928"/>
    </source>
</evidence>
<dbReference type="EMBL" id="JBBVGT010000002">
    <property type="protein sequence ID" value="MFB5945666.1"/>
    <property type="molecule type" value="Genomic_DNA"/>
</dbReference>
<dbReference type="PIRSF" id="PIRSF037511">
    <property type="entry name" value="Transl_init_SUI1_pro"/>
    <property type="match status" value="1"/>
</dbReference>
<keyword evidence="5" id="KW-0396">Initiation factor</keyword>
<dbReference type="CDD" id="cd11567">
    <property type="entry name" value="YciH_like"/>
    <property type="match status" value="1"/>
</dbReference>
<dbReference type="PANTHER" id="PTHR12789">
    <property type="entry name" value="DENSITY-REGULATED PROTEIN HOMOLOG"/>
    <property type="match status" value="1"/>
</dbReference>
<dbReference type="InterPro" id="IPR036877">
    <property type="entry name" value="SUI1_dom_sf"/>
</dbReference>